<dbReference type="PANTHER" id="PTHR43825:SF1">
    <property type="entry name" value="TRANSKETOLASE-LIKE PYRIMIDINE-BINDING DOMAIN-CONTAINING PROTEIN"/>
    <property type="match status" value="1"/>
</dbReference>
<organism evidence="7 8">
    <name type="scientific">Capronia epimyces CBS 606.96</name>
    <dbReference type="NCBI Taxonomy" id="1182542"/>
    <lineage>
        <taxon>Eukaryota</taxon>
        <taxon>Fungi</taxon>
        <taxon>Dikarya</taxon>
        <taxon>Ascomycota</taxon>
        <taxon>Pezizomycotina</taxon>
        <taxon>Eurotiomycetes</taxon>
        <taxon>Chaetothyriomycetidae</taxon>
        <taxon>Chaetothyriales</taxon>
        <taxon>Herpotrichiellaceae</taxon>
        <taxon>Capronia</taxon>
    </lineage>
</organism>
<evidence type="ECO:0000256" key="1">
    <source>
        <dbReference type="ARBA" id="ARBA00001936"/>
    </source>
</evidence>
<dbReference type="Pfam" id="PF02780">
    <property type="entry name" value="Transketolase_C"/>
    <property type="match status" value="1"/>
</dbReference>
<evidence type="ECO:0000313" key="8">
    <source>
        <dbReference type="Proteomes" id="UP000019478"/>
    </source>
</evidence>
<dbReference type="AlphaFoldDB" id="W9YJ92"/>
<feature type="domain" description="Transketolase-like pyrimidine-binding" evidence="6">
    <location>
        <begin position="321"/>
        <end position="492"/>
    </location>
</feature>
<evidence type="ECO:0000259" key="6">
    <source>
        <dbReference type="SMART" id="SM00861"/>
    </source>
</evidence>
<dbReference type="OrthoDB" id="10267175at2759"/>
<gene>
    <name evidence="7" type="ORF">A1O3_02832</name>
</gene>
<dbReference type="Pfam" id="PF00456">
    <property type="entry name" value="Transketolase_N"/>
    <property type="match status" value="1"/>
</dbReference>
<dbReference type="SUPFAM" id="SSF52922">
    <property type="entry name" value="TK C-terminal domain-like"/>
    <property type="match status" value="1"/>
</dbReference>
<protein>
    <recommendedName>
        <fullName evidence="6">Transketolase-like pyrimidine-binding domain-containing protein</fullName>
    </recommendedName>
</protein>
<evidence type="ECO:0000256" key="5">
    <source>
        <dbReference type="ARBA" id="ARBA00007131"/>
    </source>
</evidence>
<evidence type="ECO:0000313" key="7">
    <source>
        <dbReference type="EMBL" id="EXJ89765.1"/>
    </source>
</evidence>
<name>W9YJ92_9EURO</name>
<dbReference type="SUPFAM" id="SSF52518">
    <property type="entry name" value="Thiamin diphosphate-binding fold (THDP-binding)"/>
    <property type="match status" value="2"/>
</dbReference>
<comment type="cofactor">
    <cofactor evidence="4">
        <name>thiamine diphosphate</name>
        <dbReference type="ChEBI" id="CHEBI:58937"/>
    </cofactor>
</comment>
<evidence type="ECO:0000256" key="3">
    <source>
        <dbReference type="ARBA" id="ARBA00001946"/>
    </source>
</evidence>
<dbReference type="InterPro" id="IPR009014">
    <property type="entry name" value="Transketo_C/PFOR_II"/>
</dbReference>
<reference evidence="7 8" key="1">
    <citation type="submission" date="2013-03" db="EMBL/GenBank/DDBJ databases">
        <title>The Genome Sequence of Capronia epimyces CBS 606.96.</title>
        <authorList>
            <consortium name="The Broad Institute Genomics Platform"/>
            <person name="Cuomo C."/>
            <person name="de Hoog S."/>
            <person name="Gorbushina A."/>
            <person name="Walker B."/>
            <person name="Young S.K."/>
            <person name="Zeng Q."/>
            <person name="Gargeya S."/>
            <person name="Fitzgerald M."/>
            <person name="Haas B."/>
            <person name="Abouelleil A."/>
            <person name="Allen A.W."/>
            <person name="Alvarado L."/>
            <person name="Arachchi H.M."/>
            <person name="Berlin A.M."/>
            <person name="Chapman S.B."/>
            <person name="Gainer-Dewar J."/>
            <person name="Goldberg J."/>
            <person name="Griggs A."/>
            <person name="Gujja S."/>
            <person name="Hansen M."/>
            <person name="Howarth C."/>
            <person name="Imamovic A."/>
            <person name="Ireland A."/>
            <person name="Larimer J."/>
            <person name="McCowan C."/>
            <person name="Murphy C."/>
            <person name="Pearson M."/>
            <person name="Poon T.W."/>
            <person name="Priest M."/>
            <person name="Roberts A."/>
            <person name="Saif S."/>
            <person name="Shea T."/>
            <person name="Sisk P."/>
            <person name="Sykes S."/>
            <person name="Wortman J."/>
            <person name="Nusbaum C."/>
            <person name="Birren B."/>
        </authorList>
    </citation>
    <scope>NUCLEOTIDE SEQUENCE [LARGE SCALE GENOMIC DNA]</scope>
    <source>
        <strain evidence="7 8">CBS 606.96</strain>
    </source>
</reference>
<comment type="cofactor">
    <cofactor evidence="2">
        <name>Co(2+)</name>
        <dbReference type="ChEBI" id="CHEBI:48828"/>
    </cofactor>
</comment>
<accession>W9YJ92</accession>
<dbReference type="Gene3D" id="3.40.50.970">
    <property type="match status" value="2"/>
</dbReference>
<dbReference type="Pfam" id="PF02779">
    <property type="entry name" value="Transket_pyr"/>
    <property type="match status" value="1"/>
</dbReference>
<comment type="caution">
    <text evidence="7">The sequence shown here is derived from an EMBL/GenBank/DDBJ whole genome shotgun (WGS) entry which is preliminary data.</text>
</comment>
<dbReference type="GO" id="GO:0006091">
    <property type="term" value="P:generation of precursor metabolites and energy"/>
    <property type="evidence" value="ECO:0007669"/>
    <property type="project" value="UniProtKB-ARBA"/>
</dbReference>
<comment type="cofactor">
    <cofactor evidence="1">
        <name>Mn(2+)</name>
        <dbReference type="ChEBI" id="CHEBI:29035"/>
    </cofactor>
</comment>
<comment type="similarity">
    <text evidence="5">Belongs to the transketolase family.</text>
</comment>
<dbReference type="Proteomes" id="UP000019478">
    <property type="component" value="Unassembled WGS sequence"/>
</dbReference>
<comment type="cofactor">
    <cofactor evidence="3">
        <name>Mg(2+)</name>
        <dbReference type="ChEBI" id="CHEBI:18420"/>
    </cofactor>
</comment>
<dbReference type="InterPro" id="IPR033248">
    <property type="entry name" value="Transketolase_C"/>
</dbReference>
<dbReference type="eggNOG" id="KOG0523">
    <property type="taxonomic scope" value="Eukaryota"/>
</dbReference>
<sequence length="641" mass="69448">MVSAKLPVDLSKFKKLSFDPRNSRLSPQQKQDLQHNIDIFRDAIVAFTATGAARGIAGHTGGPFDTAPEVCILIGMINGNPDRFVDALFDEAGHRVATQYLLAAIDGKINPDQLLNYRDANSKLPGHPELGLTPGVKFSSGRLGHMWGMVNGVAMKNKDKAVLLLGSDGSQQEGNDAEAARIAVARNLNVKVFVDNNDVTIAGKPSEYLKGYEVGRTLAGHGLYVVRADGEDLDSLYPKVCEVLTHQGPAALIVDRKMAPHIQGLEGTVKAHDVVPVDIARKYLTGRGYTPEQLAFYDDIKPRSNPWKYRGSSKDKGSNRVIFGEAVNTVLDGLSKDEAARRVMVIDSDLEGSTGLKAIHQEHPEVFVPSGVMERGNFSAAAGFGFGSDGSVQGVFSTFSAFLEMIISEVTMARLNDCSVLSHFSHSGVDEIADNTCHFGLNHFFADNGLMDAASTALYFPADGEQMKAVVRKVFFQKGLRFIFSTRSKLPCIYKEGTEDLLYGDGYEFVPGKDEFIRKGSAGYVISYGDMLYRSLDAVERLREEGLDVGLVNKPTLNVVDEDSIKIYGSTGFVVVVESIAQKTGLGSRTGTHLLERKLTPKYKTMGARNEGSGGLYEQVNGQGLGPEDIMAAVREVAGSS</sequence>
<evidence type="ECO:0000256" key="4">
    <source>
        <dbReference type="ARBA" id="ARBA00001964"/>
    </source>
</evidence>
<dbReference type="RefSeq" id="XP_007731162.1">
    <property type="nucleotide sequence ID" value="XM_007732972.1"/>
</dbReference>
<dbReference type="STRING" id="1182542.W9YJ92"/>
<dbReference type="EMBL" id="AMGY01000002">
    <property type="protein sequence ID" value="EXJ89765.1"/>
    <property type="molecule type" value="Genomic_DNA"/>
</dbReference>
<keyword evidence="8" id="KW-1185">Reference proteome</keyword>
<dbReference type="PANTHER" id="PTHR43825">
    <property type="entry name" value="PYRUVATE DEHYDROGENASE E1 COMPONENT"/>
    <property type="match status" value="1"/>
</dbReference>
<proteinExistence type="inferred from homology"/>
<dbReference type="GO" id="GO:0005737">
    <property type="term" value="C:cytoplasm"/>
    <property type="evidence" value="ECO:0007669"/>
    <property type="project" value="UniProtKB-ARBA"/>
</dbReference>
<dbReference type="InterPro" id="IPR005474">
    <property type="entry name" value="Transketolase_N"/>
</dbReference>
<dbReference type="Gene3D" id="3.40.50.920">
    <property type="match status" value="1"/>
</dbReference>
<evidence type="ECO:0000256" key="2">
    <source>
        <dbReference type="ARBA" id="ARBA00001941"/>
    </source>
</evidence>
<dbReference type="InterPro" id="IPR029061">
    <property type="entry name" value="THDP-binding"/>
</dbReference>
<dbReference type="HOGENOM" id="CLU_028734_0_0_1"/>
<dbReference type="InterPro" id="IPR005475">
    <property type="entry name" value="Transketolase-like_Pyr-bd"/>
</dbReference>
<dbReference type="SMART" id="SM00861">
    <property type="entry name" value="Transket_pyr"/>
    <property type="match status" value="1"/>
</dbReference>
<dbReference type="GeneID" id="19166962"/>
<dbReference type="InterPro" id="IPR051157">
    <property type="entry name" value="PDH/Transketolase"/>
</dbReference>